<proteinExistence type="inferred from homology"/>
<dbReference type="GO" id="GO:0009432">
    <property type="term" value="P:SOS response"/>
    <property type="evidence" value="ECO:0007669"/>
    <property type="project" value="TreeGrafter"/>
</dbReference>
<evidence type="ECO:0000256" key="4">
    <source>
        <dbReference type="ARBA" id="ARBA00022741"/>
    </source>
</evidence>
<dbReference type="Proteomes" id="UP000266260">
    <property type="component" value="Unassembled WGS sequence"/>
</dbReference>
<dbReference type="InterPro" id="IPR004604">
    <property type="entry name" value="DNA_recomb/repair_RecN"/>
</dbReference>
<dbReference type="CDD" id="cd03241">
    <property type="entry name" value="ABC_RecN"/>
    <property type="match status" value="1"/>
</dbReference>
<dbReference type="GO" id="GO:0006310">
    <property type="term" value="P:DNA recombination"/>
    <property type="evidence" value="ECO:0007669"/>
    <property type="project" value="InterPro"/>
</dbReference>
<dbReference type="PANTHER" id="PTHR11059:SF0">
    <property type="entry name" value="DNA REPAIR PROTEIN RECN"/>
    <property type="match status" value="1"/>
</dbReference>
<keyword evidence="5" id="KW-0227">DNA damage</keyword>
<dbReference type="Gene3D" id="3.40.50.300">
    <property type="entry name" value="P-loop containing nucleotide triphosphate hydrolases"/>
    <property type="match status" value="1"/>
</dbReference>
<evidence type="ECO:0000256" key="2">
    <source>
        <dbReference type="ARBA" id="ARBA00009441"/>
    </source>
</evidence>
<dbReference type="SUPFAM" id="SSF52540">
    <property type="entry name" value="P-loop containing nucleoside triphosphate hydrolases"/>
    <property type="match status" value="1"/>
</dbReference>
<evidence type="ECO:0000256" key="5">
    <source>
        <dbReference type="ARBA" id="ARBA00022763"/>
    </source>
</evidence>
<dbReference type="EMBL" id="QXIT01000065">
    <property type="protein sequence ID" value="RIE08855.1"/>
    <property type="molecule type" value="Genomic_DNA"/>
</dbReference>
<evidence type="ECO:0000256" key="7">
    <source>
        <dbReference type="ARBA" id="ARBA00023204"/>
    </source>
</evidence>
<dbReference type="PANTHER" id="PTHR11059">
    <property type="entry name" value="DNA REPAIR PROTEIN RECN"/>
    <property type="match status" value="1"/>
</dbReference>
<gene>
    <name evidence="9" type="ORF">SMC6_03500</name>
</gene>
<sequence length="141" mass="14923">MSNARFVCSIEESVDEQGIAVGDERFRASETGLDVVEFLIAPNPGEGLRPLREIASGGELSRVMLALKTVFAETDQIPTMVFDEVDAGIGGATGLAVASKLDSLGKRRQVIVITHLPTIAARAGTHLVISKEQSEDSTTVA</sequence>
<evidence type="ECO:0000256" key="1">
    <source>
        <dbReference type="ARBA" id="ARBA00003618"/>
    </source>
</evidence>
<evidence type="ECO:0000256" key="3">
    <source>
        <dbReference type="ARBA" id="ARBA00021315"/>
    </source>
</evidence>
<organism evidence="9 10">
    <name type="scientific">Candidatus Cryosericum odellii</name>
    <dbReference type="NCBI Taxonomy" id="2290917"/>
    <lineage>
        <taxon>Bacteria</taxon>
        <taxon>Pseudomonadati</taxon>
        <taxon>Caldisericota/Cryosericota group</taxon>
        <taxon>Candidatus Cryosericota</taxon>
        <taxon>Candidatus Cryosericia</taxon>
        <taxon>Candidatus Cryosericales</taxon>
        <taxon>Candidatus Cryosericaceae</taxon>
        <taxon>Candidatus Cryosericum</taxon>
    </lineage>
</organism>
<dbReference type="GO" id="GO:0005524">
    <property type="term" value="F:ATP binding"/>
    <property type="evidence" value="ECO:0007669"/>
    <property type="project" value="UniProtKB-KW"/>
</dbReference>
<keyword evidence="4" id="KW-0547">Nucleotide-binding</keyword>
<evidence type="ECO:0000313" key="10">
    <source>
        <dbReference type="Proteomes" id="UP000266260"/>
    </source>
</evidence>
<keyword evidence="7" id="KW-0234">DNA repair</keyword>
<comment type="similarity">
    <text evidence="2">Belongs to the RecN family.</text>
</comment>
<protein>
    <recommendedName>
        <fullName evidence="3">DNA repair protein RecN</fullName>
    </recommendedName>
    <alternativeName>
        <fullName evidence="8">Recombination protein N</fullName>
    </alternativeName>
</protein>
<accession>A0A398D1N5</accession>
<dbReference type="AlphaFoldDB" id="A0A398D1N5"/>
<keyword evidence="10" id="KW-1185">Reference proteome</keyword>
<evidence type="ECO:0000256" key="8">
    <source>
        <dbReference type="ARBA" id="ARBA00033408"/>
    </source>
</evidence>
<comment type="function">
    <text evidence="1">May be involved in recombinational repair of damaged DNA.</text>
</comment>
<evidence type="ECO:0000256" key="6">
    <source>
        <dbReference type="ARBA" id="ARBA00022840"/>
    </source>
</evidence>
<feature type="non-terminal residue" evidence="9">
    <location>
        <position position="141"/>
    </location>
</feature>
<name>A0A398D1N5_9BACT</name>
<dbReference type="InterPro" id="IPR027417">
    <property type="entry name" value="P-loop_NTPase"/>
</dbReference>
<dbReference type="GO" id="GO:0006281">
    <property type="term" value="P:DNA repair"/>
    <property type="evidence" value="ECO:0007669"/>
    <property type="project" value="UniProtKB-KW"/>
</dbReference>
<comment type="caution">
    <text evidence="9">The sequence shown here is derived from an EMBL/GenBank/DDBJ whole genome shotgun (WGS) entry which is preliminary data.</text>
</comment>
<dbReference type="GO" id="GO:0043590">
    <property type="term" value="C:bacterial nucleoid"/>
    <property type="evidence" value="ECO:0007669"/>
    <property type="project" value="TreeGrafter"/>
</dbReference>
<reference evidence="9 10" key="1">
    <citation type="submission" date="2018-09" db="EMBL/GenBank/DDBJ databases">
        <title>Discovery and Ecogenomic Context for Candidatus Cryosericales, a Global Caldiserica Order Active in Thawing Permafrost.</title>
        <authorList>
            <person name="Martinez M.A."/>
            <person name="Woodcroft B.J."/>
            <person name="Ignacio Espinoza J.C."/>
            <person name="Zayed A."/>
            <person name="Singleton C.M."/>
            <person name="Boyd J."/>
            <person name="Li Y.-F."/>
            <person name="Purvine S."/>
            <person name="Maughan H."/>
            <person name="Hodgkins S.B."/>
            <person name="Anderson D."/>
            <person name="Sederholm M."/>
            <person name="Temperton B."/>
            <person name="Saleska S.R."/>
            <person name="Tyson G.W."/>
            <person name="Rich V.I."/>
        </authorList>
    </citation>
    <scope>NUCLEOTIDE SEQUENCE [LARGE SCALE GENOMIC DNA]</scope>
    <source>
        <strain evidence="9 10">SMC6</strain>
    </source>
</reference>
<evidence type="ECO:0000313" key="9">
    <source>
        <dbReference type="EMBL" id="RIE08855.1"/>
    </source>
</evidence>
<keyword evidence="6" id="KW-0067">ATP-binding</keyword>